<gene>
    <name evidence="2" type="ORF">JOF46_003912</name>
</gene>
<sequence length="318" mass="33319">MSRVAAIDCGTNSIRLLIADTRQTPTGPALEDVLRQMRVVRLGQDVDATGEFAPEALERTFAAIDEYAAMIREHGATRIRFVATSATRDASNRDEFVAGVRARLGVDPEVVPGDTEAALSFAGATSVAPAAPGTRILVIDLGGGSTEFVLGDANGPVASRSMDMGCVRLTERFWRHDMPTPETIAAARAQVNAVLDEVQETVDFSTVDRIVGVAGTITTLTAAALGLDHYDSNLIHGAEPGIEKLESAIAFMLSSDRETRASLGYMHPGRVDVIAAGALIYGCILERVAGASAGRITTATASEHDILDGIALGLGSGN</sequence>
<feature type="domain" description="Ppx/GppA phosphatase N-terminal" evidence="1">
    <location>
        <begin position="30"/>
        <end position="309"/>
    </location>
</feature>
<dbReference type="InterPro" id="IPR050273">
    <property type="entry name" value="GppA/Ppx_hydrolase"/>
</dbReference>
<dbReference type="EC" id="3.6.1.40" evidence="2"/>
<dbReference type="PANTHER" id="PTHR30005:SF13">
    <property type="entry name" value="EXOPOLYPHOSPHATASE 2"/>
    <property type="match status" value="1"/>
</dbReference>
<dbReference type="RefSeq" id="WP_209910386.1">
    <property type="nucleotide sequence ID" value="NZ_BAAAMI010000023.1"/>
</dbReference>
<evidence type="ECO:0000313" key="3">
    <source>
        <dbReference type="Proteomes" id="UP000766570"/>
    </source>
</evidence>
<dbReference type="InterPro" id="IPR043129">
    <property type="entry name" value="ATPase_NBD"/>
</dbReference>
<reference evidence="2 3" key="1">
    <citation type="submission" date="2021-03" db="EMBL/GenBank/DDBJ databases">
        <title>Sequencing the genomes of 1000 actinobacteria strains.</title>
        <authorList>
            <person name="Klenk H.-P."/>
        </authorList>
    </citation>
    <scope>NUCLEOTIDE SEQUENCE [LARGE SCALE GENOMIC DNA]</scope>
    <source>
        <strain evidence="2 3">DSM 15454</strain>
    </source>
</reference>
<name>A0ABS4WIH8_9MICC</name>
<evidence type="ECO:0000259" key="1">
    <source>
        <dbReference type="Pfam" id="PF02541"/>
    </source>
</evidence>
<dbReference type="Gene3D" id="3.30.420.40">
    <property type="match status" value="1"/>
</dbReference>
<organism evidence="2 3">
    <name type="scientific">Paeniglutamicibacter psychrophenolicus</name>
    <dbReference type="NCBI Taxonomy" id="257454"/>
    <lineage>
        <taxon>Bacteria</taxon>
        <taxon>Bacillati</taxon>
        <taxon>Actinomycetota</taxon>
        <taxon>Actinomycetes</taxon>
        <taxon>Micrococcales</taxon>
        <taxon>Micrococcaceae</taxon>
        <taxon>Paeniglutamicibacter</taxon>
    </lineage>
</organism>
<dbReference type="EC" id="3.6.1.11" evidence="2"/>
<dbReference type="Proteomes" id="UP000766570">
    <property type="component" value="Unassembled WGS sequence"/>
</dbReference>
<dbReference type="CDD" id="cd24119">
    <property type="entry name" value="ASKHA_NBD_MtPPX2-like"/>
    <property type="match status" value="1"/>
</dbReference>
<dbReference type="Pfam" id="PF02541">
    <property type="entry name" value="Ppx-GppA"/>
    <property type="match status" value="1"/>
</dbReference>
<protein>
    <submittedName>
        <fullName evidence="2">Exopolyphosphatase/guanosine-5'-triphosphate, 3'-diphosphate pyrophosphatase</fullName>
        <ecNumber evidence="2">3.6.1.11</ecNumber>
        <ecNumber evidence="2">3.6.1.40</ecNumber>
    </submittedName>
</protein>
<dbReference type="EMBL" id="JAGIOE010000001">
    <property type="protein sequence ID" value="MBP2376000.1"/>
    <property type="molecule type" value="Genomic_DNA"/>
</dbReference>
<evidence type="ECO:0000313" key="2">
    <source>
        <dbReference type="EMBL" id="MBP2376000.1"/>
    </source>
</evidence>
<comment type="caution">
    <text evidence="2">The sequence shown here is derived from an EMBL/GenBank/DDBJ whole genome shotgun (WGS) entry which is preliminary data.</text>
</comment>
<dbReference type="InterPro" id="IPR003695">
    <property type="entry name" value="Ppx_GppA_N"/>
</dbReference>
<dbReference type="SUPFAM" id="SSF53067">
    <property type="entry name" value="Actin-like ATPase domain"/>
    <property type="match status" value="2"/>
</dbReference>
<dbReference type="GO" id="GO:0004309">
    <property type="term" value="F:exopolyphosphatase activity"/>
    <property type="evidence" value="ECO:0007669"/>
    <property type="project" value="UniProtKB-EC"/>
</dbReference>
<accession>A0ABS4WIH8</accession>
<keyword evidence="3" id="KW-1185">Reference proteome</keyword>
<dbReference type="PANTHER" id="PTHR30005">
    <property type="entry name" value="EXOPOLYPHOSPHATASE"/>
    <property type="match status" value="1"/>
</dbReference>
<dbReference type="Gene3D" id="3.30.420.150">
    <property type="entry name" value="Exopolyphosphatase. Domain 2"/>
    <property type="match status" value="1"/>
</dbReference>
<dbReference type="GO" id="GO:0008894">
    <property type="term" value="F:guanosine-5'-triphosphate,3'-diphosphate diphosphatase activity"/>
    <property type="evidence" value="ECO:0007669"/>
    <property type="project" value="UniProtKB-EC"/>
</dbReference>
<proteinExistence type="predicted"/>
<keyword evidence="2" id="KW-0378">Hydrolase</keyword>